<evidence type="ECO:0000313" key="2">
    <source>
        <dbReference type="Proteomes" id="UP001056708"/>
    </source>
</evidence>
<name>A0ABY5AS71_9CYAN</name>
<sequence length="93" mass="10425">MKELLINILHLVGLACWVEIRTDQPQCTYYFGPFLSQKDANLAKVGYIEDLEAEGAQGLQARVGRYKPSELTIFDEPIELPKSPPKPAFSGQM</sequence>
<organism evidence="1 2">
    <name type="scientific">Phormidium yuhuli AB48</name>
    <dbReference type="NCBI Taxonomy" id="2940671"/>
    <lineage>
        <taxon>Bacteria</taxon>
        <taxon>Bacillati</taxon>
        <taxon>Cyanobacteriota</taxon>
        <taxon>Cyanophyceae</taxon>
        <taxon>Oscillatoriophycideae</taxon>
        <taxon>Oscillatoriales</taxon>
        <taxon>Oscillatoriaceae</taxon>
        <taxon>Phormidium</taxon>
        <taxon>Phormidium yuhuli</taxon>
    </lineage>
</organism>
<keyword evidence="2" id="KW-1185">Reference proteome</keyword>
<proteinExistence type="predicted"/>
<dbReference type="InterPro" id="IPR014945">
    <property type="entry name" value="DUF1816"/>
</dbReference>
<reference evidence="1" key="1">
    <citation type="submission" date="2022-06" db="EMBL/GenBank/DDBJ databases">
        <title>Genome sequence of Phormidium yuhuli AB48 isolated from an industrial photobioreactor environment.</title>
        <authorList>
            <person name="Qiu Y."/>
            <person name="Noonan A.J.C."/>
            <person name="Dofher K."/>
            <person name="Koch M."/>
            <person name="Kieft B."/>
            <person name="Lin X."/>
            <person name="Ziels R.M."/>
            <person name="Hallam S.J."/>
        </authorList>
    </citation>
    <scope>NUCLEOTIDE SEQUENCE</scope>
    <source>
        <strain evidence="1">AB48</strain>
    </source>
</reference>
<dbReference type="Proteomes" id="UP001056708">
    <property type="component" value="Chromosome"/>
</dbReference>
<evidence type="ECO:0000313" key="1">
    <source>
        <dbReference type="EMBL" id="USR90978.1"/>
    </source>
</evidence>
<gene>
    <name evidence="1" type="ORF">NEA10_19485</name>
</gene>
<dbReference type="Pfam" id="PF08846">
    <property type="entry name" value="DUF1816"/>
    <property type="match status" value="1"/>
</dbReference>
<dbReference type="RefSeq" id="WP_252663004.1">
    <property type="nucleotide sequence ID" value="NZ_CP098611.1"/>
</dbReference>
<accession>A0ABY5AS71</accession>
<dbReference type="PROSITE" id="PS51257">
    <property type="entry name" value="PROKAR_LIPOPROTEIN"/>
    <property type="match status" value="1"/>
</dbReference>
<protein>
    <submittedName>
        <fullName evidence="1">DUF1816 domain-containing protein</fullName>
    </submittedName>
</protein>
<dbReference type="EMBL" id="CP098611">
    <property type="protein sequence ID" value="USR90978.1"/>
    <property type="molecule type" value="Genomic_DNA"/>
</dbReference>